<evidence type="ECO:0000313" key="7">
    <source>
        <dbReference type="Proteomes" id="UP001481872"/>
    </source>
</evidence>
<dbReference type="Pfam" id="PF02866">
    <property type="entry name" value="Ldh_1_C"/>
    <property type="match status" value="1"/>
</dbReference>
<evidence type="ECO:0000256" key="3">
    <source>
        <dbReference type="RuleBase" id="RU003369"/>
    </source>
</evidence>
<protein>
    <submittedName>
        <fullName evidence="6">L-lactate dehydrogenase</fullName>
    </submittedName>
</protein>
<proteinExistence type="inferred from homology"/>
<dbReference type="PRINTS" id="PR00086">
    <property type="entry name" value="LLDHDRGNASE"/>
</dbReference>
<feature type="domain" description="Lactate/malate dehydrogenase N-terminal" evidence="4">
    <location>
        <begin position="3"/>
        <end position="140"/>
    </location>
</feature>
<dbReference type="InterPro" id="IPR018177">
    <property type="entry name" value="L-lactate_DH_AS"/>
</dbReference>
<gene>
    <name evidence="6" type="ORF">AAA081_06970</name>
</gene>
<keyword evidence="7" id="KW-1185">Reference proteome</keyword>
<dbReference type="InterPro" id="IPR015955">
    <property type="entry name" value="Lactate_DH/Glyco_Ohase_4_C"/>
</dbReference>
<dbReference type="SUPFAM" id="SSF56327">
    <property type="entry name" value="LDH C-terminal domain-like"/>
    <property type="match status" value="1"/>
</dbReference>
<dbReference type="SUPFAM" id="SSF51735">
    <property type="entry name" value="NAD(P)-binding Rossmann-fold domains"/>
    <property type="match status" value="1"/>
</dbReference>
<dbReference type="PIRSF" id="PIRSF000102">
    <property type="entry name" value="Lac_mal_DH"/>
    <property type="match status" value="1"/>
</dbReference>
<dbReference type="Gene3D" id="3.90.110.10">
    <property type="entry name" value="Lactate dehydrogenase/glycoside hydrolase, family 4, C-terminal"/>
    <property type="match status" value="1"/>
</dbReference>
<reference evidence="6 7" key="1">
    <citation type="submission" date="2024-04" db="EMBL/GenBank/DDBJ databases">
        <title>Human intestinal bacterial collection.</title>
        <authorList>
            <person name="Pauvert C."/>
            <person name="Hitch T.C.A."/>
            <person name="Clavel T."/>
        </authorList>
    </citation>
    <scope>NUCLEOTIDE SEQUENCE [LARGE SCALE GENOMIC DNA]</scope>
    <source>
        <strain evidence="6 7">CLA-SR-H026</strain>
    </source>
</reference>
<dbReference type="PROSITE" id="PS00064">
    <property type="entry name" value="L_LDH"/>
    <property type="match status" value="1"/>
</dbReference>
<dbReference type="Gene3D" id="3.40.50.720">
    <property type="entry name" value="NAD(P)-binding Rossmann-like Domain"/>
    <property type="match status" value="1"/>
</dbReference>
<dbReference type="InterPro" id="IPR022383">
    <property type="entry name" value="Lactate/malate_DH_C"/>
</dbReference>
<sequence length="304" mass="33730">MAKLGIIGAGHVGEIVAYTRALRGGFTHITLHDIDDKRLDGVVSDLEDAQGFYPHNTRFIAGTIEDVATSDMIVVCAGRIPEDGQRRNEYTGNYADVKDYIPKVMAAGFKGIFVVVTNPCDAIAYRVWELSSLDSTRVIGSGTALDSERSRTILAREFNVSPNNVHSMMLGEHGDSQFLPYSQVTVNDIPLKRYLEEHDIPLDRAELEKSVVYRGHRAFFGKGSTQYGIANTVNTILDAVLYDEKKILQVSALHNGEYGVEDVYVSTPCVIGKNGIEEIVELDLTDEERKKYTDSAEMIRSYLV</sequence>
<keyword evidence="2 3" id="KW-0560">Oxidoreductase</keyword>
<dbReference type="RefSeq" id="WP_349054337.1">
    <property type="nucleotide sequence ID" value="NZ_JBBNPS010000020.1"/>
</dbReference>
<dbReference type="Proteomes" id="UP001481872">
    <property type="component" value="Unassembled WGS sequence"/>
</dbReference>
<evidence type="ECO:0000259" key="5">
    <source>
        <dbReference type="Pfam" id="PF02866"/>
    </source>
</evidence>
<accession>A0ABV1J754</accession>
<dbReference type="EMBL" id="JBBNPS010000020">
    <property type="protein sequence ID" value="MEQ3354031.1"/>
    <property type="molecule type" value="Genomic_DNA"/>
</dbReference>
<organism evidence="6 7">
    <name type="scientific">Aedoeadaptatus acetigenes</name>
    <dbReference type="NCBI Taxonomy" id="2981723"/>
    <lineage>
        <taxon>Bacteria</taxon>
        <taxon>Bacillati</taxon>
        <taxon>Bacillota</taxon>
        <taxon>Tissierellia</taxon>
        <taxon>Tissierellales</taxon>
        <taxon>Peptoniphilaceae</taxon>
        <taxon>Aedoeadaptatus</taxon>
    </lineage>
</organism>
<evidence type="ECO:0000259" key="4">
    <source>
        <dbReference type="Pfam" id="PF00056"/>
    </source>
</evidence>
<evidence type="ECO:0000256" key="2">
    <source>
        <dbReference type="ARBA" id="ARBA00023002"/>
    </source>
</evidence>
<dbReference type="Pfam" id="PF00056">
    <property type="entry name" value="Ldh_1_N"/>
    <property type="match status" value="1"/>
</dbReference>
<evidence type="ECO:0000313" key="6">
    <source>
        <dbReference type="EMBL" id="MEQ3354031.1"/>
    </source>
</evidence>
<comment type="similarity">
    <text evidence="1">Belongs to the LDH/MDH superfamily. LDH family.</text>
</comment>
<dbReference type="InterPro" id="IPR001236">
    <property type="entry name" value="Lactate/malate_DH_N"/>
</dbReference>
<dbReference type="InterPro" id="IPR001557">
    <property type="entry name" value="L-lactate/malate_DH"/>
</dbReference>
<dbReference type="PANTHER" id="PTHR43128:SF31">
    <property type="entry name" value="L-LACTATE DEHYDROGENASE"/>
    <property type="match status" value="1"/>
</dbReference>
<evidence type="ECO:0000256" key="1">
    <source>
        <dbReference type="ARBA" id="ARBA00006054"/>
    </source>
</evidence>
<name>A0ABV1J754_9FIRM</name>
<dbReference type="InterPro" id="IPR036291">
    <property type="entry name" value="NAD(P)-bd_dom_sf"/>
</dbReference>
<comment type="caution">
    <text evidence="6">The sequence shown here is derived from an EMBL/GenBank/DDBJ whole genome shotgun (WGS) entry which is preliminary data.</text>
</comment>
<dbReference type="PANTHER" id="PTHR43128">
    <property type="entry name" value="L-2-HYDROXYCARBOXYLATE DEHYDROGENASE (NAD(P)(+))"/>
    <property type="match status" value="1"/>
</dbReference>
<feature type="domain" description="Lactate/malate dehydrogenase C-terminal" evidence="5">
    <location>
        <begin position="143"/>
        <end position="300"/>
    </location>
</feature>